<protein>
    <recommendedName>
        <fullName evidence="10">Protein ARV</fullName>
    </recommendedName>
</protein>
<comment type="function">
    <text evidence="10">Mediator of sterol homeostasis involved in sterol uptake, trafficking and distribution into membranes.</text>
</comment>
<evidence type="ECO:0000256" key="7">
    <source>
        <dbReference type="ARBA" id="ARBA00023055"/>
    </source>
</evidence>
<name>A0A2L2YKI8_PARTP</name>
<evidence type="ECO:0000256" key="3">
    <source>
        <dbReference type="ARBA" id="ARBA00022448"/>
    </source>
</evidence>
<dbReference type="InterPro" id="IPR007290">
    <property type="entry name" value="Arv1"/>
</dbReference>
<feature type="transmembrane region" description="Helical" evidence="10">
    <location>
        <begin position="201"/>
        <end position="221"/>
    </location>
</feature>
<feature type="transmembrane region" description="Helical" evidence="10">
    <location>
        <begin position="112"/>
        <end position="139"/>
    </location>
</feature>
<dbReference type="EMBL" id="IAAA01037480">
    <property type="protein sequence ID" value="LAA08619.1"/>
    <property type="molecule type" value="mRNA"/>
</dbReference>
<dbReference type="PANTHER" id="PTHR14467">
    <property type="entry name" value="ARV1"/>
    <property type="match status" value="1"/>
</dbReference>
<evidence type="ECO:0000256" key="6">
    <source>
        <dbReference type="ARBA" id="ARBA00022989"/>
    </source>
</evidence>
<evidence type="ECO:0000256" key="8">
    <source>
        <dbReference type="ARBA" id="ARBA00023098"/>
    </source>
</evidence>
<keyword evidence="7 10" id="KW-0445">Lipid transport</keyword>
<dbReference type="GO" id="GO:0006665">
    <property type="term" value="P:sphingolipid metabolic process"/>
    <property type="evidence" value="ECO:0007669"/>
    <property type="project" value="TreeGrafter"/>
</dbReference>
<dbReference type="Pfam" id="PF04161">
    <property type="entry name" value="Arv1"/>
    <property type="match status" value="1"/>
</dbReference>
<keyword evidence="9 10" id="KW-0472">Membrane</keyword>
<evidence type="ECO:0000256" key="1">
    <source>
        <dbReference type="ARBA" id="ARBA00004477"/>
    </source>
</evidence>
<dbReference type="OrthoDB" id="2192830at2759"/>
<evidence type="ECO:0000256" key="2">
    <source>
        <dbReference type="ARBA" id="ARBA00009187"/>
    </source>
</evidence>
<dbReference type="GO" id="GO:0016125">
    <property type="term" value="P:sterol metabolic process"/>
    <property type="evidence" value="ECO:0007669"/>
    <property type="project" value="UniProtKB-UniRule"/>
</dbReference>
<comment type="subcellular location">
    <subcellularLocation>
        <location evidence="1 10">Endoplasmic reticulum membrane</location>
        <topology evidence="1 10">Multi-pass membrane protein</topology>
    </subcellularLocation>
</comment>
<dbReference type="GO" id="GO:0097036">
    <property type="term" value="P:regulation of plasma membrane sterol distribution"/>
    <property type="evidence" value="ECO:0007669"/>
    <property type="project" value="UniProtKB-UniRule"/>
</dbReference>
<reference evidence="11" key="1">
    <citation type="journal article" date="2016" name="Mol. Ecol. Resour.">
        <title>Evaluation of the impact of RNA preservation methods of spiders for de novo transcriptome assembly.</title>
        <authorList>
            <person name="Kono N."/>
            <person name="Nakamura H."/>
            <person name="Ito Y."/>
            <person name="Tomita M."/>
            <person name="Arakawa K."/>
        </authorList>
    </citation>
    <scope>NUCLEOTIDE SEQUENCE</scope>
    <source>
        <tissue evidence="11">Whole body</tissue>
    </source>
</reference>
<evidence type="ECO:0000256" key="10">
    <source>
        <dbReference type="RuleBase" id="RU368065"/>
    </source>
</evidence>
<evidence type="ECO:0000256" key="9">
    <source>
        <dbReference type="ARBA" id="ARBA00023136"/>
    </source>
</evidence>
<dbReference type="PANTHER" id="PTHR14467:SF0">
    <property type="entry name" value="PROTEIN ARV1"/>
    <property type="match status" value="1"/>
</dbReference>
<keyword evidence="6 10" id="KW-1133">Transmembrane helix</keyword>
<keyword evidence="5 10" id="KW-0256">Endoplasmic reticulum</keyword>
<evidence type="ECO:0000256" key="5">
    <source>
        <dbReference type="ARBA" id="ARBA00022824"/>
    </source>
</evidence>
<dbReference type="GO" id="GO:0005789">
    <property type="term" value="C:endoplasmic reticulum membrane"/>
    <property type="evidence" value="ECO:0007669"/>
    <property type="project" value="UniProtKB-SubCell"/>
</dbReference>
<dbReference type="GO" id="GO:0032366">
    <property type="term" value="P:intracellular sterol transport"/>
    <property type="evidence" value="ECO:0007669"/>
    <property type="project" value="UniProtKB-UniRule"/>
</dbReference>
<proteinExistence type="evidence at transcript level"/>
<feature type="transmembrane region" description="Helical" evidence="10">
    <location>
        <begin position="151"/>
        <end position="171"/>
    </location>
</feature>
<keyword evidence="4 10" id="KW-0812">Transmembrane</keyword>
<evidence type="ECO:0000313" key="11">
    <source>
        <dbReference type="EMBL" id="LAA08619.1"/>
    </source>
</evidence>
<accession>A0A2L2YKI8</accession>
<evidence type="ECO:0000256" key="4">
    <source>
        <dbReference type="ARBA" id="ARBA00022692"/>
    </source>
</evidence>
<dbReference type="AlphaFoldDB" id="A0A2L2YKI8"/>
<keyword evidence="3 10" id="KW-0813">Transport</keyword>
<organism evidence="11">
    <name type="scientific">Parasteatoda tepidariorum</name>
    <name type="common">Common house spider</name>
    <name type="synonym">Achaearanea tepidariorum</name>
    <dbReference type="NCBI Taxonomy" id="114398"/>
    <lineage>
        <taxon>Eukaryota</taxon>
        <taxon>Metazoa</taxon>
        <taxon>Ecdysozoa</taxon>
        <taxon>Arthropoda</taxon>
        <taxon>Chelicerata</taxon>
        <taxon>Arachnida</taxon>
        <taxon>Araneae</taxon>
        <taxon>Araneomorphae</taxon>
        <taxon>Entelegynae</taxon>
        <taxon>Araneoidea</taxon>
        <taxon>Theridiidae</taxon>
        <taxon>Parasteatoda</taxon>
    </lineage>
</organism>
<comment type="similarity">
    <text evidence="2 10">Belongs to the ARV1 family.</text>
</comment>
<sequence length="225" mass="26189">MEQNSAVCVNCGNNCPTIYKKFSCDIIKLSNCEKCGGLVDKYVETEYSIVIIDMLLLRKEALRHMLFNSNLKIAWKLVILFILCDAYEKTISHRLSFKESHKFKKFINELELNFYLMCLKSFLEYFIFATLVVVVLYHSQLRSMERFSSKHLFHAIILASYGKLFMLPVLVWSKDDEYSEILIILFIFLSQVQVIRITTKLSIIIIASTLILISEVGYLALQRIL</sequence>
<keyword evidence="8 10" id="KW-0443">Lipid metabolism</keyword>
<dbReference type="GO" id="GO:0005794">
    <property type="term" value="C:Golgi apparatus"/>
    <property type="evidence" value="ECO:0007669"/>
    <property type="project" value="TreeGrafter"/>
</dbReference>
<feature type="transmembrane region" description="Helical" evidence="10">
    <location>
        <begin position="178"/>
        <end position="195"/>
    </location>
</feature>
<dbReference type="GO" id="GO:0032541">
    <property type="term" value="C:cortical endoplasmic reticulum"/>
    <property type="evidence" value="ECO:0007669"/>
    <property type="project" value="TreeGrafter"/>
</dbReference>